<dbReference type="Gene3D" id="3.40.50.720">
    <property type="entry name" value="NAD(P)-binding Rossmann-like Domain"/>
    <property type="match status" value="1"/>
</dbReference>
<dbReference type="PRINTS" id="PR00081">
    <property type="entry name" value="GDHRDH"/>
</dbReference>
<evidence type="ECO:0000313" key="5">
    <source>
        <dbReference type="Proteomes" id="UP000279446"/>
    </source>
</evidence>
<dbReference type="FunFam" id="3.40.50.720:FF:000084">
    <property type="entry name" value="Short-chain dehydrogenase reductase"/>
    <property type="match status" value="1"/>
</dbReference>
<reference evidence="4 5" key="1">
    <citation type="submission" date="2018-12" db="EMBL/GenBank/DDBJ databases">
        <authorList>
            <person name="Sun L."/>
            <person name="Chen Z."/>
        </authorList>
    </citation>
    <scope>NUCLEOTIDE SEQUENCE [LARGE SCALE GENOMIC DNA]</scope>
    <source>
        <strain evidence="4 5">DSM 15890</strain>
    </source>
</reference>
<proteinExistence type="inferred from homology"/>
<feature type="domain" description="Ketoreductase" evidence="3">
    <location>
        <begin position="10"/>
        <end position="192"/>
    </location>
</feature>
<gene>
    <name evidence="4" type="ORF">EJP82_21190</name>
</gene>
<dbReference type="InterPro" id="IPR002347">
    <property type="entry name" value="SDR_fam"/>
</dbReference>
<protein>
    <submittedName>
        <fullName evidence="4">SDR family oxidoreductase</fullName>
    </submittedName>
</protein>
<organism evidence="4 5">
    <name type="scientific">Paenibacillus anaericanus</name>
    <dbReference type="NCBI Taxonomy" id="170367"/>
    <lineage>
        <taxon>Bacteria</taxon>
        <taxon>Bacillati</taxon>
        <taxon>Bacillota</taxon>
        <taxon>Bacilli</taxon>
        <taxon>Bacillales</taxon>
        <taxon>Paenibacillaceae</taxon>
        <taxon>Paenibacillus</taxon>
    </lineage>
</organism>
<evidence type="ECO:0000259" key="3">
    <source>
        <dbReference type="SMART" id="SM00822"/>
    </source>
</evidence>
<dbReference type="AlphaFoldDB" id="A0A3S1K3I6"/>
<evidence type="ECO:0000256" key="2">
    <source>
        <dbReference type="ARBA" id="ARBA00023002"/>
    </source>
</evidence>
<dbReference type="PRINTS" id="PR00080">
    <property type="entry name" value="SDRFAMILY"/>
</dbReference>
<comment type="caution">
    <text evidence="4">The sequence shown here is derived from an EMBL/GenBank/DDBJ whole genome shotgun (WGS) entry which is preliminary data.</text>
</comment>
<dbReference type="GO" id="GO:0016616">
    <property type="term" value="F:oxidoreductase activity, acting on the CH-OH group of donors, NAD or NADP as acceptor"/>
    <property type="evidence" value="ECO:0007669"/>
    <property type="project" value="UniProtKB-ARBA"/>
</dbReference>
<dbReference type="Pfam" id="PF13561">
    <property type="entry name" value="adh_short_C2"/>
    <property type="match status" value="1"/>
</dbReference>
<dbReference type="InterPro" id="IPR057326">
    <property type="entry name" value="KR_dom"/>
</dbReference>
<dbReference type="PANTHER" id="PTHR42760">
    <property type="entry name" value="SHORT-CHAIN DEHYDROGENASES/REDUCTASES FAMILY MEMBER"/>
    <property type="match status" value="1"/>
</dbReference>
<dbReference type="SMART" id="SM00822">
    <property type="entry name" value="PKS_KR"/>
    <property type="match status" value="1"/>
</dbReference>
<sequence>MQDPFSLSDKTILLTGASSGIGKQIAETLSKQGARLILVGRHQDTLDETKGYLNVNLNQNHIVENFDLEHVDEIPGWMKEIVSKHNVNIDGIVHSAGIQTTSPIRTMKISEIEKMMSLNLYSGLALLKGLSNKKVNSSGGSFVFISSIMGVVGQPGIVGYSASKGAINSAVKSSALELARHGIRVNSICPGFIPTKMMDQWSKLVTLEKRKETENQYPLGFGTPTDVAYAAVYLLSEAARWVTGTSMVIDGGYSCQ</sequence>
<dbReference type="Proteomes" id="UP000279446">
    <property type="component" value="Unassembled WGS sequence"/>
</dbReference>
<dbReference type="InterPro" id="IPR036291">
    <property type="entry name" value="NAD(P)-bd_dom_sf"/>
</dbReference>
<comment type="similarity">
    <text evidence="1">Belongs to the short-chain dehydrogenases/reductases (SDR) family.</text>
</comment>
<dbReference type="RefSeq" id="WP_127194053.1">
    <property type="nucleotide sequence ID" value="NZ_RZNY01000022.1"/>
</dbReference>
<dbReference type="OrthoDB" id="9803333at2"/>
<dbReference type="EMBL" id="RZNY01000022">
    <property type="protein sequence ID" value="RUT42996.1"/>
    <property type="molecule type" value="Genomic_DNA"/>
</dbReference>
<keyword evidence="2" id="KW-0560">Oxidoreductase</keyword>
<accession>A0A3S1K3I6</accession>
<evidence type="ECO:0000313" key="4">
    <source>
        <dbReference type="EMBL" id="RUT42996.1"/>
    </source>
</evidence>
<dbReference type="GO" id="GO:0008206">
    <property type="term" value="P:bile acid metabolic process"/>
    <property type="evidence" value="ECO:0007669"/>
    <property type="project" value="UniProtKB-ARBA"/>
</dbReference>
<dbReference type="SUPFAM" id="SSF51735">
    <property type="entry name" value="NAD(P)-binding Rossmann-fold domains"/>
    <property type="match status" value="1"/>
</dbReference>
<name>A0A3S1K3I6_9BACL</name>
<dbReference type="CDD" id="cd05233">
    <property type="entry name" value="SDR_c"/>
    <property type="match status" value="1"/>
</dbReference>
<evidence type="ECO:0000256" key="1">
    <source>
        <dbReference type="ARBA" id="ARBA00006484"/>
    </source>
</evidence>
<keyword evidence="5" id="KW-1185">Reference proteome</keyword>